<dbReference type="EMBL" id="CADCTV010000959">
    <property type="protein sequence ID" value="CAA9370811.1"/>
    <property type="molecule type" value="Genomic_DNA"/>
</dbReference>
<feature type="compositionally biased region" description="Basic and acidic residues" evidence="1">
    <location>
        <begin position="49"/>
        <end position="59"/>
    </location>
</feature>
<name>A0A6J4MY02_9BACT</name>
<gene>
    <name evidence="2" type="ORF">AVDCRST_MAG89-4577</name>
</gene>
<sequence length="86" mass="9291">VHRPVRRRLQGGGQQAGGGGAVRGNPAGVQHPAIDHELRRSKLAGHDGPPGRDCVDRDRRARGRAQAPLIPRRNLVFPARGRTGRL</sequence>
<protein>
    <submittedName>
        <fullName evidence="2">Uncharacterized protein</fullName>
    </submittedName>
</protein>
<evidence type="ECO:0000256" key="1">
    <source>
        <dbReference type="SAM" id="MobiDB-lite"/>
    </source>
</evidence>
<feature type="non-terminal residue" evidence="2">
    <location>
        <position position="86"/>
    </location>
</feature>
<dbReference type="AlphaFoldDB" id="A0A6J4MY02"/>
<reference evidence="2" key="1">
    <citation type="submission" date="2020-02" db="EMBL/GenBank/DDBJ databases">
        <authorList>
            <person name="Meier V. D."/>
        </authorList>
    </citation>
    <scope>NUCLEOTIDE SEQUENCE</scope>
    <source>
        <strain evidence="2">AVDCRST_MAG89</strain>
    </source>
</reference>
<feature type="region of interest" description="Disordered" evidence="1">
    <location>
        <begin position="1"/>
        <end position="86"/>
    </location>
</feature>
<organism evidence="2">
    <name type="scientific">uncultured Gemmatimonadota bacterium</name>
    <dbReference type="NCBI Taxonomy" id="203437"/>
    <lineage>
        <taxon>Bacteria</taxon>
        <taxon>Pseudomonadati</taxon>
        <taxon>Gemmatimonadota</taxon>
        <taxon>environmental samples</taxon>
    </lineage>
</organism>
<feature type="compositionally biased region" description="Gly residues" evidence="1">
    <location>
        <begin position="10"/>
        <end position="22"/>
    </location>
</feature>
<feature type="non-terminal residue" evidence="2">
    <location>
        <position position="1"/>
    </location>
</feature>
<proteinExistence type="predicted"/>
<accession>A0A6J4MY02</accession>
<evidence type="ECO:0000313" key="2">
    <source>
        <dbReference type="EMBL" id="CAA9370811.1"/>
    </source>
</evidence>